<evidence type="ECO:0000256" key="1">
    <source>
        <dbReference type="ARBA" id="ARBA00006484"/>
    </source>
</evidence>
<evidence type="ECO:0000313" key="4">
    <source>
        <dbReference type="EMBL" id="ELY34086.1"/>
    </source>
</evidence>
<dbReference type="RefSeq" id="WP_008418347.1">
    <property type="nucleotide sequence ID" value="NC_014297.1"/>
</dbReference>
<sequence length="262" mass="28018">MSEMFEGKTAIVTGASRGIGSGIATTLADHGATVVINYRSSEQRATEVVEEIEADGGTAVAVQADVSDPADVEAMVEATVDQFGAVDILVNNAGMTKIGPAAELDLEDWRRVIDVDLTGVFIACQIAGRRMREQANGGAIVNIASMMGQMGYHMRAPYCSAKAGVINLTRTLAVEWAPDDISVNALAPGFIQTDITDQTQDSAGYTDEDIRRRTPMARFGTVEEMASCVTFLARGDTFVTGEVLRADGGWTSDAWRYHEGRV</sequence>
<dbReference type="HOGENOM" id="CLU_010194_1_3_2"/>
<dbReference type="InterPro" id="IPR020904">
    <property type="entry name" value="Sc_DH/Rdtase_CS"/>
</dbReference>
<keyword evidence="6" id="KW-1185">Reference proteome</keyword>
<dbReference type="EMBL" id="AOHV01000042">
    <property type="protein sequence ID" value="ELY34086.1"/>
    <property type="molecule type" value="Genomic_DNA"/>
</dbReference>
<reference evidence="4 6" key="2">
    <citation type="journal article" date="2014" name="PLoS Genet.">
        <title>Phylogenetically driven sequencing of extremely halophilic archaea reveals strategies for static and dynamic osmo-response.</title>
        <authorList>
            <person name="Becker E.A."/>
            <person name="Seitzer P.M."/>
            <person name="Tritt A."/>
            <person name="Larsen D."/>
            <person name="Krusor M."/>
            <person name="Yao A.I."/>
            <person name="Wu D."/>
            <person name="Madern D."/>
            <person name="Eisen J.A."/>
            <person name="Darling A.E."/>
            <person name="Facciotti M.T."/>
        </authorList>
    </citation>
    <scope>NUCLEOTIDE SEQUENCE [LARGE SCALE GENOMIC DNA]</scope>
    <source>
        <strain evidence="4">B3</strain>
        <strain evidence="6">DSM 18796 / CECT 7217 / JCM 14584 / KCTC 4019 / B3</strain>
    </source>
</reference>
<dbReference type="EMBL" id="CP002062">
    <property type="protein sequence ID" value="ADJ13868.1"/>
    <property type="molecule type" value="Genomic_DNA"/>
</dbReference>
<dbReference type="GO" id="GO:0032787">
    <property type="term" value="P:monocarboxylic acid metabolic process"/>
    <property type="evidence" value="ECO:0007669"/>
    <property type="project" value="UniProtKB-ARBA"/>
</dbReference>
<dbReference type="OrthoDB" id="281764at2157"/>
<evidence type="ECO:0000259" key="2">
    <source>
        <dbReference type="SMART" id="SM00822"/>
    </source>
</evidence>
<evidence type="ECO:0000313" key="6">
    <source>
        <dbReference type="Proteomes" id="UP000011645"/>
    </source>
</evidence>
<dbReference type="PATRIC" id="fig|795797.18.peg.482"/>
<protein>
    <submittedName>
        <fullName evidence="3">Short-chain dehydrogenase/reductase SDR</fullName>
    </submittedName>
</protein>
<proteinExistence type="inferred from homology"/>
<evidence type="ECO:0000313" key="5">
    <source>
        <dbReference type="Proteomes" id="UP000000390"/>
    </source>
</evidence>
<dbReference type="Proteomes" id="UP000011645">
    <property type="component" value="Unassembled WGS sequence"/>
</dbReference>
<dbReference type="PANTHER" id="PTHR42879">
    <property type="entry name" value="3-OXOACYL-(ACYL-CARRIER-PROTEIN) REDUCTASE"/>
    <property type="match status" value="1"/>
</dbReference>
<dbReference type="GeneID" id="9418275"/>
<organism evidence="3 5">
    <name type="scientific">Halalkalicoccus jeotgali (strain DSM 18796 / CECT 7217 / JCM 14584 / KCTC 4019 / B3)</name>
    <dbReference type="NCBI Taxonomy" id="795797"/>
    <lineage>
        <taxon>Archaea</taxon>
        <taxon>Methanobacteriati</taxon>
        <taxon>Methanobacteriota</taxon>
        <taxon>Stenosarchaea group</taxon>
        <taxon>Halobacteria</taxon>
        <taxon>Halobacteriales</taxon>
        <taxon>Halococcaceae</taxon>
        <taxon>Halalkalicoccus</taxon>
    </lineage>
</organism>
<accession>D8J6J1</accession>
<dbReference type="Pfam" id="PF13561">
    <property type="entry name" value="adh_short_C2"/>
    <property type="match status" value="1"/>
</dbReference>
<gene>
    <name evidence="3" type="ordered locus">HacjB3_02375</name>
    <name evidence="4" type="ORF">C497_16942</name>
</gene>
<dbReference type="PROSITE" id="PS00061">
    <property type="entry name" value="ADH_SHORT"/>
    <property type="match status" value="1"/>
</dbReference>
<dbReference type="InterPro" id="IPR057326">
    <property type="entry name" value="KR_dom"/>
</dbReference>
<dbReference type="AlphaFoldDB" id="D8J6J1"/>
<dbReference type="NCBIfam" id="NF005559">
    <property type="entry name" value="PRK07231.1"/>
    <property type="match status" value="1"/>
</dbReference>
<dbReference type="eggNOG" id="arCOG01259">
    <property type="taxonomic scope" value="Archaea"/>
</dbReference>
<dbReference type="PRINTS" id="PR00081">
    <property type="entry name" value="GDHRDH"/>
</dbReference>
<dbReference type="STRING" id="795797.HacjB3_02375"/>
<comment type="similarity">
    <text evidence="1">Belongs to the short-chain dehydrogenases/reductases (SDR) family.</text>
</comment>
<dbReference type="Proteomes" id="UP000000390">
    <property type="component" value="Chromosome"/>
</dbReference>
<dbReference type="InterPro" id="IPR050259">
    <property type="entry name" value="SDR"/>
</dbReference>
<dbReference type="PRINTS" id="PR00080">
    <property type="entry name" value="SDRFAMILY"/>
</dbReference>
<evidence type="ECO:0000313" key="3">
    <source>
        <dbReference type="EMBL" id="ADJ13868.1"/>
    </source>
</evidence>
<dbReference type="InterPro" id="IPR036291">
    <property type="entry name" value="NAD(P)-bd_dom_sf"/>
</dbReference>
<dbReference type="SMART" id="SM00822">
    <property type="entry name" value="PKS_KR"/>
    <property type="match status" value="1"/>
</dbReference>
<dbReference type="KEGG" id="hje:HacjB3_02375"/>
<dbReference type="NCBIfam" id="NF009466">
    <property type="entry name" value="PRK12826.1-2"/>
    <property type="match status" value="1"/>
</dbReference>
<dbReference type="InterPro" id="IPR002347">
    <property type="entry name" value="SDR_fam"/>
</dbReference>
<reference evidence="3 5" key="1">
    <citation type="journal article" date="2010" name="J. Bacteriol.">
        <title>Complete genome sequence of Halalkalicoccus jeotgali B3(T), an extremely halophilic archaeon.</title>
        <authorList>
            <person name="Roh S.W."/>
            <person name="Nam Y.D."/>
            <person name="Nam S.H."/>
            <person name="Choi S.H."/>
            <person name="Park H.S."/>
            <person name="Bae J.W."/>
        </authorList>
    </citation>
    <scope>NUCLEOTIDE SEQUENCE [LARGE SCALE GENOMIC DNA]</scope>
    <source>
        <strain evidence="3">B3</strain>
        <strain evidence="5">DSM 18796 / CECT 7217 / JCM 14584 / KCTC 4019 / B3</strain>
    </source>
</reference>
<dbReference type="SUPFAM" id="SSF51735">
    <property type="entry name" value="NAD(P)-binding Rossmann-fold domains"/>
    <property type="match status" value="1"/>
</dbReference>
<dbReference type="PANTHER" id="PTHR42879:SF2">
    <property type="entry name" value="3-OXOACYL-[ACYL-CARRIER-PROTEIN] REDUCTASE FABG"/>
    <property type="match status" value="1"/>
</dbReference>
<dbReference type="FunFam" id="3.40.50.720:FF:000084">
    <property type="entry name" value="Short-chain dehydrogenase reductase"/>
    <property type="match status" value="1"/>
</dbReference>
<feature type="domain" description="Ketoreductase" evidence="2">
    <location>
        <begin position="8"/>
        <end position="149"/>
    </location>
</feature>
<name>D8J6J1_HALJB</name>
<dbReference type="Gene3D" id="3.40.50.720">
    <property type="entry name" value="NAD(P)-binding Rossmann-like Domain"/>
    <property type="match status" value="1"/>
</dbReference>